<keyword evidence="3" id="KW-1133">Transmembrane helix</keyword>
<evidence type="ECO:0000313" key="6">
    <source>
        <dbReference type="Proteomes" id="UP000297158"/>
    </source>
</evidence>
<feature type="transmembrane region" description="Helical" evidence="3">
    <location>
        <begin position="440"/>
        <end position="464"/>
    </location>
</feature>
<name>A0A4D6E400_9CAUD</name>
<evidence type="ECO:0000256" key="2">
    <source>
        <dbReference type="ARBA" id="ARBA00022612"/>
    </source>
</evidence>
<feature type="transmembrane region" description="Helical" evidence="3">
    <location>
        <begin position="412"/>
        <end position="434"/>
    </location>
</feature>
<evidence type="ECO:0000256" key="3">
    <source>
        <dbReference type="SAM" id="Phobius"/>
    </source>
</evidence>
<evidence type="ECO:0000256" key="1">
    <source>
        <dbReference type="ARBA" id="ARBA00022465"/>
    </source>
</evidence>
<sequence>MADPIKITLIGDAEELSQTLDEAGQEVSKFGEVASGLALAAGGAIAAGIGMGIADALEQGANNDLLAAQLGATPAEAKKLGEAAGAVYSSGYGESVADANEALKNLWQQGLVPAGATADEMANISKQAMDVASVLGDEVGPTSNAVGQMLKTGLAKNATEAFDILTKGAQEGANKSEDLLDTFNEYGVQFKGLGLDGKTAMGLLSQGLKGGARDADLVADSLKEFGLIVRAGGDQVNESYAKIGLSGKDMTKAIAEGGPAAAKALDQTLDGLRNVKDPAERSALAVKLFGTQAEDMQDALFALDPSKAVDDLGKVDGAAKKAGDTMHDNAATKLKAFSRGLQQDLVDFLGGTVIPAVSAFADKLSWVGTAIQTTASFISQHSTTFGIIAGLITTLILPALISWLVQQGITAAGVVTGWVTTATASVTSAATQVAASWSTIGGWIAAAARAVVSGAVIVGQWVLMGAQSLIQAARMAAAWLIAMGPIALIIAAIVALALIIWQNWDTIKQWTLDAFQWVWDWVKKIFGWLKDLFLNFTGPGLIIKHWDKIVGATKSAFNSVKDFAKKGLDAVISFVTGLPGRILSAGSKILSAGKAIGGYVIDGIKNGLSKLGGFASSLASAVGRAAKGAINGVIDLLNWAIPNKLGWGKLSIDLPDSPIPKIRAMGGPASGVVRVGERGPEEVFLPNGSRVVPNHSLSGGSGVTVNVQTNADPYAIGREVAWALRTSPA</sequence>
<evidence type="ECO:0000259" key="4">
    <source>
        <dbReference type="Pfam" id="PF10145"/>
    </source>
</evidence>
<feature type="transmembrane region" description="Helical" evidence="3">
    <location>
        <begin position="385"/>
        <end position="405"/>
    </location>
</feature>
<accession>A0A4D6E400</accession>
<dbReference type="Proteomes" id="UP000297158">
    <property type="component" value="Segment"/>
</dbReference>
<dbReference type="Pfam" id="PF10145">
    <property type="entry name" value="PhageMin_Tail"/>
    <property type="match status" value="1"/>
</dbReference>
<feature type="transmembrane region" description="Helical" evidence="3">
    <location>
        <begin position="476"/>
        <end position="501"/>
    </location>
</feature>
<keyword evidence="3" id="KW-0472">Membrane</keyword>
<gene>
    <name evidence="5" type="primary">12</name>
    <name evidence="5" type="ORF">SEA_REMUSLOOPIN_12</name>
</gene>
<dbReference type="GO" id="GO:0098003">
    <property type="term" value="P:viral tail assembly"/>
    <property type="evidence" value="ECO:0007669"/>
    <property type="project" value="UniProtKB-KW"/>
</dbReference>
<keyword evidence="6" id="KW-1185">Reference proteome</keyword>
<evidence type="ECO:0000313" key="5">
    <source>
        <dbReference type="EMBL" id="QBZ73326.1"/>
    </source>
</evidence>
<dbReference type="PANTHER" id="PTHR37813:SF1">
    <property type="entry name" value="FELS-2 PROPHAGE PROTEIN"/>
    <property type="match status" value="1"/>
</dbReference>
<dbReference type="EMBL" id="MK686068">
    <property type="protein sequence ID" value="QBZ73326.1"/>
    <property type="molecule type" value="Genomic_DNA"/>
</dbReference>
<dbReference type="PANTHER" id="PTHR37813">
    <property type="entry name" value="FELS-2 PROPHAGE PROTEIN"/>
    <property type="match status" value="1"/>
</dbReference>
<reference evidence="5 6" key="1">
    <citation type="submission" date="2019-03" db="EMBL/GenBank/DDBJ databases">
        <authorList>
            <person name="Ludwig S."/>
            <person name="Saikali A."/>
            <person name="Addai K."/>
            <person name="Agarwal S."/>
            <person name="Ahmad I.M."/>
            <person name="Alumyar Y.S."/>
            <person name="An J."/>
            <person name="Antar T.E."/>
            <person name="Antony V."/>
            <person name="Arvin L.E."/>
            <person name="Atanasoff K.E."/>
            <person name="Ati R."/>
            <person name="Batista A."/>
            <person name="Bembuh M.L."/>
            <person name="Bhardvaj T.B."/>
            <person name="Brown C.J."/>
            <person name="Butt S.T."/>
            <person name="Cahn D."/>
            <person name="Canales I.-I."/>
            <person name="Carr K."/>
            <person name="Chen K.Z."/>
            <person name="Chen M."/>
            <person name="Chigurupati S."/>
            <person name="Chou C."/>
            <person name="Chung C.S."/>
            <person name="Cole S.T."/>
            <person name="Colson C.L."/>
            <person name="Dent D.M."/>
            <person name="Djiogo E.M."/>
            <person name="Domrachev B.M."/>
            <person name="Dwivedi J."/>
            <person name="Ehsani C."/>
            <person name="Essien U.A."/>
            <person name="Fakhar A."/>
            <person name="Flood S.H."/>
            <person name="Furletti G."/>
            <person name="Gebreegziabher M."/>
            <person name="Goralski S.M."/>
            <person name="Gruver-Williams A."/>
            <person name="Guldan M.L."/>
            <person name="Gurung S."/>
            <person name="Heo K."/>
            <person name="John R.A."/>
            <person name="Kabir L."/>
            <person name="Kaira H."/>
            <person name="Kane M.S."/>
            <person name="Karanja M."/>
            <person name="Karley A.N."/>
            <person name="Kelleher J."/>
            <person name="Khan A.M."/>
            <person name="Khan A."/>
            <person name="Kharel S."/>
            <person name="Kidane M."/>
            <person name="Konanur P."/>
            <person name="Kuo N.K."/>
            <person name="Kyaw G."/>
            <person name="Lahijan N."/>
            <person name="Lamm D.N."/>
            <person name="Lance S.V."/>
            <person name="Le C."/>
            <person name="Lee C.H."/>
            <person name="Leka D."/>
            <person name="Li C."/>
            <person name="Lim S.Y."/>
            <person name="Lo J."/>
            <person name="Mahaney V.M."/>
            <person name="Mangukiya A."/>
            <person name="Mani D."/>
            <person name="Mariano P."/>
            <person name="Markward M.L."/>
            <person name="Mbaekwe U."/>
            <person name="Mcgowan H."/>
            <person name="Mcnamara A."/>
            <person name="Mebrahtu S."/>
            <person name="Mohamed A."/>
            <person name="Mohamed M.E."/>
            <person name="Muntaka F."/>
            <person name="Naqvi T."/>
            <person name="Nengel A.M."/>
            <person name="Neupane S."/>
            <person name="Nguyen J."/>
            <person name="Nguyen J."/>
            <person name="Nwoji I.C."/>
            <person name="O'Brien T."/>
            <person name="Okusolubo T.A."/>
            <person name="Paek J."/>
            <person name="Pandithakoralag H."/>
            <person name="Parsa S."/>
            <person name="Perry C."/>
            <person name="Petrie C.R."/>
            <person name="Poteshman G.A."/>
            <person name="Quiros D."/>
            <person name="Rana S."/>
            <person name="Reister J."/>
            <person name="Reyes E."/>
            <person name="Riaz H.S."/>
            <person name="Roach T.L."/>
            <person name="Scalsky R."/>
            <person name="Schultz J.A."/>
            <person name="Scott C.F."/>
            <person name="Sekira M.D."/>
            <person name="Shee C.S."/>
            <person name="Shultz P."/>
            <person name="Siarez J.A."/>
            <person name="Simpson A.L."/>
            <person name="Singh S."/>
            <person name="Smith F.R."/>
            <person name="Smith S.A."/>
            <person name="Sobers S."/>
            <person name="Sobowale A.O."/>
            <person name="Somoza K.A."/>
            <person name="Song M."/>
            <person name="Spence R.N."/>
            <person name="Spruill R.A."/>
            <person name="Subedi A."/>
            <person name="Taj A.B."/>
            <person name="Thomas J."/>
            <person name="Todd J.C."/>
            <person name="Tran T."/>
            <person name="Varghese J."/>
            <person name="Vartanian E."/>
            <person name="Vega A."/>
            <person name="Vong A."/>
            <person name="Wachhaus L.E."/>
            <person name="Walter A.J."/>
            <person name="Wessel M.E."/>
            <person name="Azam A.M."/>
            <person name="Blocker D."/>
            <person name="Naeem N.-U.-A."/>
            <person name="Patel R."/>
            <person name="Shakarov P."/>
            <person name="Xie C.L."/>
            <person name="Zolnerowich N."/>
            <person name="Correa-Mendez M."/>
            <person name="Fabian M."/>
            <person name="Fishbein J."/>
            <person name="Harkles L."/>
            <person name="Reger N."/>
            <person name="Saleh S."/>
            <person name="Erill I."/>
            <person name="Caruso S.M."/>
            <person name="Garlena R.A."/>
            <person name="Russell D.A."/>
            <person name="Pope W.H."/>
            <person name="Jacobs-Sera D."/>
            <person name="Hatfull G.F."/>
        </authorList>
    </citation>
    <scope>NUCLEOTIDE SEQUENCE [LARGE SCALE GENOMIC DNA]</scope>
</reference>
<keyword evidence="3" id="KW-0812">Transmembrane</keyword>
<proteinExistence type="predicted"/>
<keyword evidence="1" id="KW-1245">Viral tail assembly</keyword>
<keyword evidence="2" id="KW-1188">Viral release from host cell</keyword>
<dbReference type="InterPro" id="IPR010090">
    <property type="entry name" value="Phage_tape_meas"/>
</dbReference>
<protein>
    <submittedName>
        <fullName evidence="5">Tape measure protein</fullName>
    </submittedName>
</protein>
<organism evidence="5 6">
    <name type="scientific">Streptomyces phage RemusLoopin</name>
    <dbReference type="NCBI Taxonomy" id="2562346"/>
    <lineage>
        <taxon>Viruses</taxon>
        <taxon>Duplodnaviria</taxon>
        <taxon>Heunggongvirae</taxon>
        <taxon>Uroviricota</taxon>
        <taxon>Caudoviricetes</taxon>
        <taxon>Colingsworthviridae</taxon>
        <taxon>Sebastisaurusvirus</taxon>
        <taxon>Sebastisaurusvirus remusloopin</taxon>
    </lineage>
</organism>
<feature type="domain" description="Phage tail tape measure protein" evidence="4">
    <location>
        <begin position="77"/>
        <end position="290"/>
    </location>
</feature>